<dbReference type="InterPro" id="IPR043987">
    <property type="entry name" value="CCZ1/INTU/HSP4_longin_1"/>
</dbReference>
<evidence type="ECO:0000256" key="2">
    <source>
        <dbReference type="SAM" id="MobiDB-lite"/>
    </source>
</evidence>
<feature type="region of interest" description="Disordered" evidence="2">
    <location>
        <begin position="132"/>
        <end position="152"/>
    </location>
</feature>
<evidence type="ECO:0000313" key="5">
    <source>
        <dbReference type="Proteomes" id="UP000036947"/>
    </source>
</evidence>
<accession>A0A0L0MWS4</accession>
<dbReference type="InterPro" id="IPR013176">
    <property type="entry name" value="Ccz1"/>
</dbReference>
<feature type="region of interest" description="Disordered" evidence="2">
    <location>
        <begin position="471"/>
        <end position="497"/>
    </location>
</feature>
<dbReference type="OrthoDB" id="240546at2759"/>
<gene>
    <name evidence="4" type="ORF">TOPH_09002</name>
</gene>
<feature type="region of interest" description="Disordered" evidence="2">
    <location>
        <begin position="419"/>
        <end position="459"/>
    </location>
</feature>
<organism evidence="4 5">
    <name type="scientific">Tolypocladium ophioglossoides (strain CBS 100239)</name>
    <name type="common">Snaketongue truffleclub</name>
    <name type="synonym">Elaphocordyceps ophioglossoides</name>
    <dbReference type="NCBI Taxonomy" id="1163406"/>
    <lineage>
        <taxon>Eukaryota</taxon>
        <taxon>Fungi</taxon>
        <taxon>Dikarya</taxon>
        <taxon>Ascomycota</taxon>
        <taxon>Pezizomycotina</taxon>
        <taxon>Sordariomycetes</taxon>
        <taxon>Hypocreomycetidae</taxon>
        <taxon>Hypocreales</taxon>
        <taxon>Ophiocordycipitaceae</taxon>
        <taxon>Tolypocladium</taxon>
    </lineage>
</organism>
<feature type="compositionally biased region" description="Basic and acidic residues" evidence="2">
    <location>
        <begin position="427"/>
        <end position="443"/>
    </location>
</feature>
<feature type="region of interest" description="Disordered" evidence="2">
    <location>
        <begin position="53"/>
        <end position="72"/>
    </location>
</feature>
<evidence type="ECO:0000259" key="3">
    <source>
        <dbReference type="Pfam" id="PF19031"/>
    </source>
</evidence>
<dbReference type="EMBL" id="LFRF01000060">
    <property type="protein sequence ID" value="KND86373.1"/>
    <property type="molecule type" value="Genomic_DNA"/>
</dbReference>
<comment type="caution">
    <text evidence="4">The sequence shown here is derived from an EMBL/GenBank/DDBJ whole genome shotgun (WGS) entry which is preliminary data.</text>
</comment>
<feature type="compositionally biased region" description="Polar residues" evidence="2">
    <location>
        <begin position="366"/>
        <end position="377"/>
    </location>
</feature>
<keyword evidence="5" id="KW-1185">Reference proteome</keyword>
<feature type="domain" description="CCZ1/INTU/HSP4 first Longin" evidence="3">
    <location>
        <begin position="23"/>
        <end position="127"/>
    </location>
</feature>
<dbReference type="PANTHER" id="PTHR13056">
    <property type="entry name" value="VACUOLAR FUSION PROTEIN CCZ1 HOMOLOG-RELATED"/>
    <property type="match status" value="1"/>
</dbReference>
<dbReference type="GO" id="GO:0016192">
    <property type="term" value="P:vesicle-mediated transport"/>
    <property type="evidence" value="ECO:0007669"/>
    <property type="project" value="InterPro"/>
</dbReference>
<name>A0A0L0MWS4_TOLOC</name>
<sequence>MASTAASAPAPASAGAVPARLGFLAIFNPSLGNTDETIDDQIVYYASVTTQSRRSRRRRTRGRPTDAVSHEERNERLRQIGLAQGMASFSRGFADGASVDAIDTERSRVVMHELEPGWWILASIDLTKVPLPPRLPTKSGEGQEERFEHSTREMKPPMLLLRDLLRAHRIFLMHHGSSLSALFVRCRRSKFVAVLSRYWDLFLSTWSVVLHGNPARDVLGCINVAASGELGVGVGEEDRGSGEREVLEGLVGRIEGLVDLVVSKFGTDDDPEDAKDADKREAETWLGTGQEPAAEDGAIFLGTGAISRKSLRDVAHWMEDLYTWGEHAYGVIESPTSIRRAKARKAAKSAEMASKPDTAEEAPRPSDSTRQASAQPKQSPPEEEDAPAKEAKNTEDGKLDKMLNYMKLGYGSYWNLPGSSNDSPGHLPKEASEQRTATSKEPRAAAPRPTPPRRSPSQEAAGHYLIGLKGEIEESQDDADVSPTTSDSEAEHNSRTVLRTVHVELESGDAGNRAEATVTRDFAHPASVLTQSQTMGNTLPGCNSHDLNKAEKLRVVVYVNKPFIFTFVFRLRTDSLAWDALYRSLHYQLAPLKKPLLASTSYRPERPEAGAAASSSIYNLVWDPPSLTVHSSIPNIPELATSASWSRADAVNTHLHLLNIHSATRSRAEDLERTYKTNRGWWLVWTRLLQRPGGDPTRNLSTIHESSSVSSSVSSLGSETGKSRTGDEDDPSVVAKEILLIRRASEHAGLRGLASDGTGSDGAGKLAQGIGVDTRRYVEELLNLL</sequence>
<dbReference type="STRING" id="1163406.A0A0L0MWS4"/>
<feature type="compositionally biased region" description="Basic and acidic residues" evidence="2">
    <location>
        <begin position="386"/>
        <end position="400"/>
    </location>
</feature>
<dbReference type="AlphaFoldDB" id="A0A0L0MWS4"/>
<protein>
    <recommendedName>
        <fullName evidence="3">CCZ1/INTU/HSP4 first Longin domain-containing protein</fullName>
    </recommendedName>
</protein>
<evidence type="ECO:0000256" key="1">
    <source>
        <dbReference type="ARBA" id="ARBA00005352"/>
    </source>
</evidence>
<comment type="similarity">
    <text evidence="1">Belongs to the CCZ1 family.</text>
</comment>
<dbReference type="Pfam" id="PF19031">
    <property type="entry name" value="Intu_longin_1"/>
    <property type="match status" value="1"/>
</dbReference>
<reference evidence="4 5" key="1">
    <citation type="journal article" date="2015" name="BMC Genomics">
        <title>The genome of the truffle-parasite Tolypocladium ophioglossoides and the evolution of antifungal peptaibiotics.</title>
        <authorList>
            <person name="Quandt C.A."/>
            <person name="Bushley K.E."/>
            <person name="Spatafora J.W."/>
        </authorList>
    </citation>
    <scope>NUCLEOTIDE SEQUENCE [LARGE SCALE GENOMIC DNA]</scope>
    <source>
        <strain evidence="4 5">CBS 100239</strain>
    </source>
</reference>
<dbReference type="Proteomes" id="UP000036947">
    <property type="component" value="Unassembled WGS sequence"/>
</dbReference>
<evidence type="ECO:0000313" key="4">
    <source>
        <dbReference type="EMBL" id="KND86373.1"/>
    </source>
</evidence>
<feature type="region of interest" description="Disordered" evidence="2">
    <location>
        <begin position="695"/>
        <end position="730"/>
    </location>
</feature>
<feature type="compositionally biased region" description="Basic residues" evidence="2">
    <location>
        <begin position="53"/>
        <end position="62"/>
    </location>
</feature>
<feature type="region of interest" description="Disordered" evidence="2">
    <location>
        <begin position="342"/>
        <end position="400"/>
    </location>
</feature>
<dbReference type="GO" id="GO:0035658">
    <property type="term" value="C:Mon1-Ccz1 complex"/>
    <property type="evidence" value="ECO:0007669"/>
    <property type="project" value="InterPro"/>
</dbReference>
<feature type="compositionally biased region" description="Low complexity" evidence="2">
    <location>
        <begin position="706"/>
        <end position="715"/>
    </location>
</feature>
<dbReference type="PANTHER" id="PTHR13056:SF0">
    <property type="entry name" value="VACUOLAR FUSION PROTEIN CCZ1 HOMOLOG-RELATED"/>
    <property type="match status" value="1"/>
</dbReference>
<proteinExistence type="inferred from homology"/>
<feature type="compositionally biased region" description="Basic and acidic residues" evidence="2">
    <location>
        <begin position="141"/>
        <end position="152"/>
    </location>
</feature>